<dbReference type="InterPro" id="IPR043519">
    <property type="entry name" value="NT_sf"/>
</dbReference>
<dbReference type="CDD" id="cd05403">
    <property type="entry name" value="NT_KNTase_like"/>
    <property type="match status" value="1"/>
</dbReference>
<proteinExistence type="predicted"/>
<feature type="domain" description="Polymerase beta nucleotidyltransferase" evidence="1">
    <location>
        <begin position="28"/>
        <end position="100"/>
    </location>
</feature>
<dbReference type="EMBL" id="CP002543">
    <property type="protein sequence ID" value="ADY74006.1"/>
    <property type="molecule type" value="Genomic_DNA"/>
</dbReference>
<gene>
    <name evidence="2" type="ordered locus">Dester_1375</name>
</gene>
<evidence type="ECO:0000259" key="1">
    <source>
        <dbReference type="Pfam" id="PF18765"/>
    </source>
</evidence>
<keyword evidence="3" id="KW-1185">Reference proteome</keyword>
<dbReference type="RefSeq" id="WP_013638955.1">
    <property type="nucleotide sequence ID" value="NC_015185.1"/>
</dbReference>
<evidence type="ECO:0000313" key="2">
    <source>
        <dbReference type="EMBL" id="ADY74006.1"/>
    </source>
</evidence>
<dbReference type="InterPro" id="IPR041633">
    <property type="entry name" value="Polbeta"/>
</dbReference>
<dbReference type="OrthoDB" id="15100at2"/>
<sequence>MKLRAYTPDDYMKIVGRAIEKAVNKSCLIIFFGSILTDKFSRTSDIDVGVFCGAPLTPKEYVSVLEEIEKAPILREVDLVDLAKVDDERFLSSILERGKIWKSSRDLFQSWRDLKENEIPHFWC</sequence>
<dbReference type="eggNOG" id="COG1708">
    <property type="taxonomic scope" value="Bacteria"/>
</dbReference>
<dbReference type="SUPFAM" id="SSF81301">
    <property type="entry name" value="Nucleotidyltransferase"/>
    <property type="match status" value="1"/>
</dbReference>
<dbReference type="Proteomes" id="UP000007102">
    <property type="component" value="Chromosome"/>
</dbReference>
<reference evidence="2 3" key="1">
    <citation type="journal article" date="2011" name="Stand. Genomic Sci.">
        <title>Complete genome sequence of the thermophilic sulfur-reducer Desulfurobacterium thermolithotrophum type strain (BSA(T)) from a deep-sea hydrothermal vent.</title>
        <authorList>
            <person name="Goker M."/>
            <person name="Daligault H."/>
            <person name="Mwirichia R."/>
            <person name="Lapidus A."/>
            <person name="Lucas S."/>
            <person name="Deshpande S."/>
            <person name="Pagani I."/>
            <person name="Tapia R."/>
            <person name="Cheng J.F."/>
            <person name="Goodwin L."/>
            <person name="Pitluck S."/>
            <person name="Liolios K."/>
            <person name="Ivanova N."/>
            <person name="Mavromatis K."/>
            <person name="Mikhailova N."/>
            <person name="Pati A."/>
            <person name="Chen A."/>
            <person name="Palaniappan K."/>
            <person name="Han C."/>
            <person name="Land M."/>
            <person name="Hauser L."/>
            <person name="Pan C."/>
            <person name="Brambilla E.M."/>
            <person name="Rohde M."/>
            <person name="Spring S."/>
            <person name="Sikorski J."/>
            <person name="Wirth R."/>
            <person name="Detter J.C."/>
            <person name="Woyke T."/>
            <person name="Bristow J."/>
            <person name="Eisen J.A."/>
            <person name="Markowitz V."/>
            <person name="Hugenholtz P."/>
            <person name="Kyrpides N.C."/>
            <person name="Klenk H.P."/>
        </authorList>
    </citation>
    <scope>NUCLEOTIDE SEQUENCE [LARGE SCALE GENOMIC DNA]</scope>
    <source>
        <strain evidence="3">DSM 11699 / BSA</strain>
    </source>
</reference>
<evidence type="ECO:0000313" key="3">
    <source>
        <dbReference type="Proteomes" id="UP000007102"/>
    </source>
</evidence>
<dbReference type="Pfam" id="PF18765">
    <property type="entry name" value="Polbeta"/>
    <property type="match status" value="1"/>
</dbReference>
<reference evidence="3" key="2">
    <citation type="submission" date="2011-02" db="EMBL/GenBank/DDBJ databases">
        <title>The complete genome of Desulfurobacterium thermolithotrophum DSM 11699.</title>
        <authorList>
            <consortium name="US DOE Joint Genome Institute (JGI-PGF)"/>
            <person name="Lucas S."/>
            <person name="Copeland A."/>
            <person name="Lapidus A."/>
            <person name="Bruce D."/>
            <person name="Goodwin L."/>
            <person name="Pitluck S."/>
            <person name="Kyrpides N."/>
            <person name="Mavromatis K."/>
            <person name="Pagani I."/>
            <person name="Ivanova N."/>
            <person name="Mikhailova N."/>
            <person name="Daligault H."/>
            <person name="Detter J.C."/>
            <person name="Tapia R."/>
            <person name="Han C."/>
            <person name="Land M."/>
            <person name="Hauser L."/>
            <person name="Markowitz V."/>
            <person name="Cheng J.-F."/>
            <person name="Hugenholtz P."/>
            <person name="Woyke T."/>
            <person name="Wu D."/>
            <person name="Spring S."/>
            <person name="Brambilla E."/>
            <person name="Klenk H.-P."/>
            <person name="Eisen J.A."/>
        </authorList>
    </citation>
    <scope>NUCLEOTIDE SEQUENCE [LARGE SCALE GENOMIC DNA]</scope>
    <source>
        <strain evidence="3">DSM 11699 / BSA</strain>
    </source>
</reference>
<accession>F0S1K3</accession>
<dbReference type="HOGENOM" id="CLU_2000258_0_0_0"/>
<organism evidence="2 3">
    <name type="scientific">Desulfurobacterium thermolithotrophum (strain DSM 11699 / BSA)</name>
    <dbReference type="NCBI Taxonomy" id="868864"/>
    <lineage>
        <taxon>Bacteria</taxon>
        <taxon>Pseudomonadati</taxon>
        <taxon>Aquificota</taxon>
        <taxon>Aquificia</taxon>
        <taxon>Desulfurobacteriales</taxon>
        <taxon>Desulfurobacteriaceae</taxon>
        <taxon>Desulfurobacterium</taxon>
    </lineage>
</organism>
<dbReference type="Gene3D" id="3.30.460.10">
    <property type="entry name" value="Beta Polymerase, domain 2"/>
    <property type="match status" value="1"/>
</dbReference>
<dbReference type="STRING" id="868864.Dester_1375"/>
<dbReference type="AlphaFoldDB" id="F0S1K3"/>
<name>F0S1K3_DESTD</name>
<protein>
    <submittedName>
        <fullName evidence="2">DNA polymerase beta domain protein region</fullName>
    </submittedName>
</protein>
<dbReference type="KEGG" id="dte:Dester_1375"/>
<dbReference type="InParanoid" id="F0S1K3"/>